<keyword evidence="9" id="KW-1133">Transmembrane helix</keyword>
<dbReference type="SUPFAM" id="SSF55874">
    <property type="entry name" value="ATPase domain of HSP90 chaperone/DNA topoisomerase II/histidine kinase"/>
    <property type="match status" value="1"/>
</dbReference>
<accession>S0FGD9</accession>
<dbReference type="InterPro" id="IPR036890">
    <property type="entry name" value="HATPase_C_sf"/>
</dbReference>
<proteinExistence type="predicted"/>
<feature type="coiled-coil region" evidence="8">
    <location>
        <begin position="105"/>
        <end position="132"/>
    </location>
</feature>
<dbReference type="PRINTS" id="PR00344">
    <property type="entry name" value="BCTRLSENSOR"/>
</dbReference>
<dbReference type="CDD" id="cd00075">
    <property type="entry name" value="HATPase"/>
    <property type="match status" value="1"/>
</dbReference>
<evidence type="ECO:0000256" key="7">
    <source>
        <dbReference type="ARBA" id="ARBA00023012"/>
    </source>
</evidence>
<dbReference type="PANTHER" id="PTHR45453">
    <property type="entry name" value="PHOSPHATE REGULON SENSOR PROTEIN PHOR"/>
    <property type="match status" value="1"/>
</dbReference>
<keyword evidence="6 11" id="KW-0418">Kinase</keyword>
<dbReference type="InterPro" id="IPR050351">
    <property type="entry name" value="BphY/WalK/GraS-like"/>
</dbReference>
<evidence type="ECO:0000256" key="1">
    <source>
        <dbReference type="ARBA" id="ARBA00000085"/>
    </source>
</evidence>
<dbReference type="SUPFAM" id="SSF47384">
    <property type="entry name" value="Homodimeric domain of signal transducing histidine kinase"/>
    <property type="match status" value="1"/>
</dbReference>
<dbReference type="EMBL" id="AORV01000054">
    <property type="protein sequence ID" value="EMS70460.1"/>
    <property type="molecule type" value="Genomic_DNA"/>
</dbReference>
<dbReference type="PANTHER" id="PTHR45453:SF1">
    <property type="entry name" value="PHOSPHATE REGULON SENSOR PROTEIN PHOR"/>
    <property type="match status" value="1"/>
</dbReference>
<evidence type="ECO:0000256" key="3">
    <source>
        <dbReference type="ARBA" id="ARBA00012438"/>
    </source>
</evidence>
<dbReference type="InterPro" id="IPR036097">
    <property type="entry name" value="HisK_dim/P_sf"/>
</dbReference>
<dbReference type="FunFam" id="3.30.565.10:FF:000006">
    <property type="entry name" value="Sensor histidine kinase WalK"/>
    <property type="match status" value="1"/>
</dbReference>
<dbReference type="GO" id="GO:0000155">
    <property type="term" value="F:phosphorelay sensor kinase activity"/>
    <property type="evidence" value="ECO:0007669"/>
    <property type="project" value="InterPro"/>
</dbReference>
<dbReference type="Pfam" id="PF00512">
    <property type="entry name" value="HisKA"/>
    <property type="match status" value="1"/>
</dbReference>
<evidence type="ECO:0000256" key="5">
    <source>
        <dbReference type="ARBA" id="ARBA00022679"/>
    </source>
</evidence>
<evidence type="ECO:0000313" key="12">
    <source>
        <dbReference type="Proteomes" id="UP000014155"/>
    </source>
</evidence>
<evidence type="ECO:0000256" key="2">
    <source>
        <dbReference type="ARBA" id="ARBA00004370"/>
    </source>
</evidence>
<dbReference type="GO" id="GO:0005886">
    <property type="term" value="C:plasma membrane"/>
    <property type="evidence" value="ECO:0007669"/>
    <property type="project" value="TreeGrafter"/>
</dbReference>
<dbReference type="InterPro" id="IPR003594">
    <property type="entry name" value="HATPase_dom"/>
</dbReference>
<sequence length="339" mass="38882">MNFNRKIAVIVTLFITVNLVYLFYGIIISKSFIEIIINVCLMCFEAAAGFIFYTAVKKQMQDVFLQLSEVIAAITDMRETEIFSVLDDNMLSKLQSQVIKLSGILKMQNSKLEKEKNEIKSLISDIAHQLKNPLSNLNLYISFLKDRCLDESSRQEYVNNISNQLEKLNWLMESMIKMSRLESGIIQLKPEESSVNELLLTSLKQVYHKAERKGMDMEFIPDEDIKLTADIKWTSEAITNILENAVKYTGDGGRIAINVYKYEMYARIDIRDNGPGFEEAEINNIFKRFYRGPNARQQDGAGIGLYLSREIVTRQNGYIKVKSKPGEGSIFSVFLLLKR</sequence>
<feature type="transmembrane region" description="Helical" evidence="9">
    <location>
        <begin position="7"/>
        <end position="29"/>
    </location>
</feature>
<name>S0FGD9_RUMCE</name>
<dbReference type="GO" id="GO:0016036">
    <property type="term" value="P:cellular response to phosphate starvation"/>
    <property type="evidence" value="ECO:0007669"/>
    <property type="project" value="TreeGrafter"/>
</dbReference>
<keyword evidence="8" id="KW-0175">Coiled coil</keyword>
<dbReference type="PATRIC" id="fig|1195236.3.peg.3972"/>
<protein>
    <recommendedName>
        <fullName evidence="3">histidine kinase</fullName>
        <ecNumber evidence="3">2.7.13.3</ecNumber>
    </recommendedName>
</protein>
<comment type="catalytic activity">
    <reaction evidence="1">
        <text>ATP + protein L-histidine = ADP + protein N-phospho-L-histidine.</text>
        <dbReference type="EC" id="2.7.13.3"/>
    </reaction>
</comment>
<keyword evidence="12" id="KW-1185">Reference proteome</keyword>
<dbReference type="CDD" id="cd00082">
    <property type="entry name" value="HisKA"/>
    <property type="match status" value="1"/>
</dbReference>
<feature type="transmembrane region" description="Helical" evidence="9">
    <location>
        <begin position="35"/>
        <end position="56"/>
    </location>
</feature>
<dbReference type="Pfam" id="PF02518">
    <property type="entry name" value="HATPase_c"/>
    <property type="match status" value="1"/>
</dbReference>
<dbReference type="InterPro" id="IPR003661">
    <property type="entry name" value="HisK_dim/P_dom"/>
</dbReference>
<evidence type="ECO:0000256" key="9">
    <source>
        <dbReference type="SAM" id="Phobius"/>
    </source>
</evidence>
<dbReference type="Gene3D" id="3.30.565.10">
    <property type="entry name" value="Histidine kinase-like ATPase, C-terminal domain"/>
    <property type="match status" value="1"/>
</dbReference>
<evidence type="ECO:0000259" key="10">
    <source>
        <dbReference type="PROSITE" id="PS50109"/>
    </source>
</evidence>
<dbReference type="RefSeq" id="WP_004628362.1">
    <property type="nucleotide sequence ID" value="NZ_AORV01000054.1"/>
</dbReference>
<dbReference type="SMART" id="SM00388">
    <property type="entry name" value="HisKA"/>
    <property type="match status" value="1"/>
</dbReference>
<dbReference type="Gene3D" id="1.10.287.130">
    <property type="match status" value="1"/>
</dbReference>
<dbReference type="AlphaFoldDB" id="S0FGD9"/>
<dbReference type="EC" id="2.7.13.3" evidence="3"/>
<dbReference type="PROSITE" id="PS50109">
    <property type="entry name" value="HIS_KIN"/>
    <property type="match status" value="1"/>
</dbReference>
<evidence type="ECO:0000313" key="11">
    <source>
        <dbReference type="EMBL" id="EMS70460.1"/>
    </source>
</evidence>
<evidence type="ECO:0000256" key="8">
    <source>
        <dbReference type="SAM" id="Coils"/>
    </source>
</evidence>
<keyword evidence="9" id="KW-0812">Transmembrane</keyword>
<dbReference type="eggNOG" id="COG2205">
    <property type="taxonomic scope" value="Bacteria"/>
</dbReference>
<dbReference type="GO" id="GO:0004721">
    <property type="term" value="F:phosphoprotein phosphatase activity"/>
    <property type="evidence" value="ECO:0007669"/>
    <property type="project" value="TreeGrafter"/>
</dbReference>
<dbReference type="STRING" id="1195236.CTER_3757"/>
<evidence type="ECO:0000256" key="4">
    <source>
        <dbReference type="ARBA" id="ARBA00022553"/>
    </source>
</evidence>
<keyword evidence="7" id="KW-0902">Two-component regulatory system</keyword>
<dbReference type="InterPro" id="IPR004358">
    <property type="entry name" value="Sig_transdc_His_kin-like_C"/>
</dbReference>
<dbReference type="InterPro" id="IPR005467">
    <property type="entry name" value="His_kinase_dom"/>
</dbReference>
<dbReference type="Proteomes" id="UP000014155">
    <property type="component" value="Unassembled WGS sequence"/>
</dbReference>
<comment type="subcellular location">
    <subcellularLocation>
        <location evidence="2">Membrane</location>
    </subcellularLocation>
</comment>
<organism evidence="11 12">
    <name type="scientific">Ruminiclostridium cellobioparum subsp. termitidis CT1112</name>
    <dbReference type="NCBI Taxonomy" id="1195236"/>
    <lineage>
        <taxon>Bacteria</taxon>
        <taxon>Bacillati</taxon>
        <taxon>Bacillota</taxon>
        <taxon>Clostridia</taxon>
        <taxon>Eubacteriales</taxon>
        <taxon>Oscillospiraceae</taxon>
        <taxon>Ruminiclostridium</taxon>
    </lineage>
</organism>
<evidence type="ECO:0000256" key="6">
    <source>
        <dbReference type="ARBA" id="ARBA00022777"/>
    </source>
</evidence>
<keyword evidence="4" id="KW-0597">Phosphoprotein</keyword>
<comment type="caution">
    <text evidence="11">The sequence shown here is derived from an EMBL/GenBank/DDBJ whole genome shotgun (WGS) entry which is preliminary data.</text>
</comment>
<gene>
    <name evidence="11" type="ORF">CTER_3757</name>
</gene>
<dbReference type="SMART" id="SM00387">
    <property type="entry name" value="HATPase_c"/>
    <property type="match status" value="1"/>
</dbReference>
<feature type="domain" description="Histidine kinase" evidence="10">
    <location>
        <begin position="125"/>
        <end position="339"/>
    </location>
</feature>
<reference evidence="11 12" key="1">
    <citation type="journal article" date="2013" name="Genome Announc.">
        <title>Draft Genome Sequence of the Cellulolytic, Mesophilic, Anaerobic Bacterium Clostridium termitidis Strain CT1112 (DSM 5398).</title>
        <authorList>
            <person name="Lal S."/>
            <person name="Ramachandran U."/>
            <person name="Zhang X."/>
            <person name="Munir R."/>
            <person name="Sparling R."/>
            <person name="Levin D.B."/>
        </authorList>
    </citation>
    <scope>NUCLEOTIDE SEQUENCE [LARGE SCALE GENOMIC DNA]</scope>
    <source>
        <strain evidence="11 12">CT1112</strain>
    </source>
</reference>
<keyword evidence="5" id="KW-0808">Transferase</keyword>
<keyword evidence="9" id="KW-0472">Membrane</keyword>